<protein>
    <submittedName>
        <fullName evidence="2">Uncharacterized protein</fullName>
    </submittedName>
</protein>
<dbReference type="RefSeq" id="WP_188406893.1">
    <property type="nucleotide sequence ID" value="NZ_BMGL01000013.1"/>
</dbReference>
<feature type="transmembrane region" description="Helical" evidence="1">
    <location>
        <begin position="106"/>
        <end position="128"/>
    </location>
</feature>
<keyword evidence="1" id="KW-0812">Transmembrane</keyword>
<keyword evidence="3" id="KW-1185">Reference proteome</keyword>
<comment type="caution">
    <text evidence="2">The sequence shown here is derived from an EMBL/GenBank/DDBJ whole genome shotgun (WGS) entry which is preliminary data.</text>
</comment>
<name>A0A916ZZK1_9FLAO</name>
<sequence>MNKFRLSQLPNELKILVGMFVLVLSIGFFTGINFVHFTTNGTPHGIEENYLGNEDNLEAIEMKFKKTEAQMLNISHTHILSMSIIFFLLSILVYFTSIASYLKKFLMFEALLSVLLTFGGIYLVWLNIAWMEYIVMISGSLMIFSFVLSVLFITKELIKKKPSDNVLNL</sequence>
<feature type="transmembrane region" description="Helical" evidence="1">
    <location>
        <begin position="12"/>
        <end position="35"/>
    </location>
</feature>
<feature type="transmembrane region" description="Helical" evidence="1">
    <location>
        <begin position="79"/>
        <end position="99"/>
    </location>
</feature>
<gene>
    <name evidence="2" type="ORF">GCM10010831_21760</name>
</gene>
<dbReference type="EMBL" id="BMGL01000013">
    <property type="protein sequence ID" value="GGE20305.1"/>
    <property type="molecule type" value="Genomic_DNA"/>
</dbReference>
<dbReference type="AlphaFoldDB" id="A0A916ZZK1"/>
<keyword evidence="1" id="KW-1133">Transmembrane helix</keyword>
<dbReference type="Proteomes" id="UP000599688">
    <property type="component" value="Unassembled WGS sequence"/>
</dbReference>
<evidence type="ECO:0000313" key="2">
    <source>
        <dbReference type="EMBL" id="GGE20305.1"/>
    </source>
</evidence>
<feature type="transmembrane region" description="Helical" evidence="1">
    <location>
        <begin position="134"/>
        <end position="153"/>
    </location>
</feature>
<proteinExistence type="predicted"/>
<keyword evidence="1" id="KW-0472">Membrane</keyword>
<evidence type="ECO:0000313" key="3">
    <source>
        <dbReference type="Proteomes" id="UP000599688"/>
    </source>
</evidence>
<evidence type="ECO:0000256" key="1">
    <source>
        <dbReference type="SAM" id="Phobius"/>
    </source>
</evidence>
<reference evidence="2 3" key="1">
    <citation type="journal article" date="2014" name="Int. J. Syst. Evol. Microbiol.">
        <title>Complete genome sequence of Corynebacterium casei LMG S-19264T (=DSM 44701T), isolated from a smear-ripened cheese.</title>
        <authorList>
            <consortium name="US DOE Joint Genome Institute (JGI-PGF)"/>
            <person name="Walter F."/>
            <person name="Albersmeier A."/>
            <person name="Kalinowski J."/>
            <person name="Ruckert C."/>
        </authorList>
    </citation>
    <scope>NUCLEOTIDE SEQUENCE [LARGE SCALE GENOMIC DNA]</scope>
    <source>
        <strain evidence="2 3">CGMCC 1.12925</strain>
    </source>
</reference>
<organism evidence="2 3">
    <name type="scientific">Psychroflexus salis</name>
    <dbReference type="NCBI Taxonomy" id="1526574"/>
    <lineage>
        <taxon>Bacteria</taxon>
        <taxon>Pseudomonadati</taxon>
        <taxon>Bacteroidota</taxon>
        <taxon>Flavobacteriia</taxon>
        <taxon>Flavobacteriales</taxon>
        <taxon>Flavobacteriaceae</taxon>
        <taxon>Psychroflexus</taxon>
    </lineage>
</organism>
<accession>A0A916ZZK1</accession>